<reference evidence="2" key="1">
    <citation type="submission" date="2021-10" db="EMBL/GenBank/DDBJ databases">
        <authorList>
            <person name="Piombo E."/>
        </authorList>
    </citation>
    <scope>NUCLEOTIDE SEQUENCE</scope>
</reference>
<evidence type="ECO:0000313" key="3">
    <source>
        <dbReference type="Proteomes" id="UP000775872"/>
    </source>
</evidence>
<dbReference type="EMBL" id="CABFOC020000007">
    <property type="protein sequence ID" value="CAH0044946.1"/>
    <property type="molecule type" value="Genomic_DNA"/>
</dbReference>
<evidence type="ECO:0000313" key="2">
    <source>
        <dbReference type="EMBL" id="CAH0044946.1"/>
    </source>
</evidence>
<keyword evidence="1" id="KW-0732">Signal</keyword>
<protein>
    <submittedName>
        <fullName evidence="2">Uncharacterized protein</fullName>
    </submittedName>
</protein>
<evidence type="ECO:0000256" key="1">
    <source>
        <dbReference type="SAM" id="SignalP"/>
    </source>
</evidence>
<feature type="chain" id="PRO_5040270610" evidence="1">
    <location>
        <begin position="20"/>
        <end position="76"/>
    </location>
</feature>
<dbReference type="OrthoDB" id="5147762at2759"/>
<dbReference type="Proteomes" id="UP000775872">
    <property type="component" value="Unassembled WGS sequence"/>
</dbReference>
<name>A0A9N9W3X1_9HYPO</name>
<organism evidence="2 3">
    <name type="scientific">Clonostachys solani</name>
    <dbReference type="NCBI Taxonomy" id="160281"/>
    <lineage>
        <taxon>Eukaryota</taxon>
        <taxon>Fungi</taxon>
        <taxon>Dikarya</taxon>
        <taxon>Ascomycota</taxon>
        <taxon>Pezizomycotina</taxon>
        <taxon>Sordariomycetes</taxon>
        <taxon>Hypocreomycetidae</taxon>
        <taxon>Hypocreales</taxon>
        <taxon>Bionectriaceae</taxon>
        <taxon>Clonostachys</taxon>
    </lineage>
</organism>
<sequence length="76" mass="8899">MYFTKTIITVFALAGFAAAQAGDLERREAFEIARENYLIARDEYMEQRDLFRRKQEVIYDGNCNFAEYNSKVDLST</sequence>
<dbReference type="AlphaFoldDB" id="A0A9N9W3X1"/>
<gene>
    <name evidence="2" type="ORF">CSOL1703_00010686</name>
</gene>
<comment type="caution">
    <text evidence="2">The sequence shown here is derived from an EMBL/GenBank/DDBJ whole genome shotgun (WGS) entry which is preliminary data.</text>
</comment>
<proteinExistence type="predicted"/>
<accession>A0A9N9W3X1</accession>
<keyword evidence="3" id="KW-1185">Reference proteome</keyword>
<feature type="signal peptide" evidence="1">
    <location>
        <begin position="1"/>
        <end position="19"/>
    </location>
</feature>